<sequence length="344" mass="35597">MATAPANHCKRCSRQLDYSGSGWADVSADDIEAVLQTLPPARGQELRTALRGGSGGNRRSVIEPAELSRFFSNAFRTDRVSRRPDGAVAPGGGMRGSLALVMDSCEQELRGAAAGEDRRGSAETHAAGPGGDPGTSNGSSQGDSFILLSSSQLHPHGLGADMAQLSLASDSSGGGGGGGGGGPGQSAQSNGRGQTRGSVSSDKTQADGQRDSGRLQDDIAATATVIGRLADGLRSRSGLEYPVCEECAEVLARLLDREISDCAHERRILDGIGRAAEQIQAGSGDKHGIAADVAELEREIDKQAEVERALGDTLGMLDAQLAELCGQIDALEREAHAADARRRE</sequence>
<feature type="non-terminal residue" evidence="1">
    <location>
        <position position="344"/>
    </location>
</feature>
<dbReference type="EMBL" id="JANBUN010000964">
    <property type="protein sequence ID" value="KAJ2800362.1"/>
    <property type="molecule type" value="Genomic_DNA"/>
</dbReference>
<name>A0ACC1L2V6_9FUNG</name>
<comment type="caution">
    <text evidence="1">The sequence shown here is derived from an EMBL/GenBank/DDBJ whole genome shotgun (WGS) entry which is preliminary data.</text>
</comment>
<keyword evidence="2" id="KW-1185">Reference proteome</keyword>
<organism evidence="1 2">
    <name type="scientific">Coemansia helicoidea</name>
    <dbReference type="NCBI Taxonomy" id="1286919"/>
    <lineage>
        <taxon>Eukaryota</taxon>
        <taxon>Fungi</taxon>
        <taxon>Fungi incertae sedis</taxon>
        <taxon>Zoopagomycota</taxon>
        <taxon>Kickxellomycotina</taxon>
        <taxon>Kickxellomycetes</taxon>
        <taxon>Kickxellales</taxon>
        <taxon>Kickxellaceae</taxon>
        <taxon>Coemansia</taxon>
    </lineage>
</organism>
<evidence type="ECO:0000313" key="2">
    <source>
        <dbReference type="Proteomes" id="UP001140087"/>
    </source>
</evidence>
<evidence type="ECO:0000313" key="1">
    <source>
        <dbReference type="EMBL" id="KAJ2800362.1"/>
    </source>
</evidence>
<accession>A0ACC1L2V6</accession>
<reference evidence="1" key="1">
    <citation type="submission" date="2022-07" db="EMBL/GenBank/DDBJ databases">
        <title>Phylogenomic reconstructions and comparative analyses of Kickxellomycotina fungi.</title>
        <authorList>
            <person name="Reynolds N.K."/>
            <person name="Stajich J.E."/>
            <person name="Barry K."/>
            <person name="Grigoriev I.V."/>
            <person name="Crous P."/>
            <person name="Smith M.E."/>
        </authorList>
    </citation>
    <scope>NUCLEOTIDE SEQUENCE</scope>
    <source>
        <strain evidence="1">BCRC 34780</strain>
    </source>
</reference>
<proteinExistence type="predicted"/>
<gene>
    <name evidence="1" type="ORF">H4R21_003205</name>
</gene>
<protein>
    <submittedName>
        <fullName evidence="1">Uncharacterized protein</fullName>
    </submittedName>
</protein>
<dbReference type="Proteomes" id="UP001140087">
    <property type="component" value="Unassembled WGS sequence"/>
</dbReference>